<proteinExistence type="predicted"/>
<protein>
    <recommendedName>
        <fullName evidence="1">non-specific serine/threonine protein kinase</fullName>
        <ecNumber evidence="1">2.7.11.1</ecNumber>
    </recommendedName>
</protein>
<dbReference type="OrthoDB" id="4119926at2759"/>
<evidence type="ECO:0000256" key="2">
    <source>
        <dbReference type="ARBA" id="ARBA00022527"/>
    </source>
</evidence>
<comment type="catalytic activity">
    <reaction evidence="7">
        <text>L-threonyl-[protein] + ATP = O-phospho-L-threonyl-[protein] + ADP + H(+)</text>
        <dbReference type="Rhea" id="RHEA:46608"/>
        <dbReference type="Rhea" id="RHEA-COMP:11060"/>
        <dbReference type="Rhea" id="RHEA-COMP:11605"/>
        <dbReference type="ChEBI" id="CHEBI:15378"/>
        <dbReference type="ChEBI" id="CHEBI:30013"/>
        <dbReference type="ChEBI" id="CHEBI:30616"/>
        <dbReference type="ChEBI" id="CHEBI:61977"/>
        <dbReference type="ChEBI" id="CHEBI:456216"/>
        <dbReference type="EC" id="2.7.11.1"/>
    </reaction>
</comment>
<reference evidence="10" key="1">
    <citation type="submission" date="2011-07" db="EMBL/GenBank/DDBJ databases">
        <title>The Genome Sequence of Exophiala (Wangiella) dermatitidis NIH/UT8656.</title>
        <authorList>
            <consortium name="The Broad Institute Genome Sequencing Platform"/>
            <person name="Cuomo C."/>
            <person name="Wang Z."/>
            <person name="Hunicke-Smith S."/>
            <person name="Szanislo P.J."/>
            <person name="Earl A."/>
            <person name="Young S.K."/>
            <person name="Zeng Q."/>
            <person name="Gargeya S."/>
            <person name="Fitzgerald M."/>
            <person name="Haas B."/>
            <person name="Abouelleil A."/>
            <person name="Alvarado L."/>
            <person name="Arachchi H.M."/>
            <person name="Berlin A."/>
            <person name="Brown A."/>
            <person name="Chapman S.B."/>
            <person name="Chen Z."/>
            <person name="Dunbar C."/>
            <person name="Freedman E."/>
            <person name="Gearin G."/>
            <person name="Gellesch M."/>
            <person name="Goldberg J."/>
            <person name="Griggs A."/>
            <person name="Gujja S."/>
            <person name="Heiman D."/>
            <person name="Howarth C."/>
            <person name="Larson L."/>
            <person name="Lui A."/>
            <person name="MacDonald P.J.P."/>
            <person name="Montmayeur A."/>
            <person name="Murphy C."/>
            <person name="Neiman D."/>
            <person name="Pearson M."/>
            <person name="Priest M."/>
            <person name="Roberts A."/>
            <person name="Saif S."/>
            <person name="Shea T."/>
            <person name="Shenoy N."/>
            <person name="Sisk P."/>
            <person name="Stolte C."/>
            <person name="Sykes S."/>
            <person name="Wortman J."/>
            <person name="Nusbaum C."/>
            <person name="Birren B."/>
        </authorList>
    </citation>
    <scope>NUCLEOTIDE SEQUENCE</scope>
    <source>
        <strain evidence="10">NIH/UT8656</strain>
    </source>
</reference>
<dbReference type="Gene3D" id="3.30.200.20">
    <property type="entry name" value="Phosphorylase Kinase, domain 1"/>
    <property type="match status" value="1"/>
</dbReference>
<dbReference type="SUPFAM" id="SSF56112">
    <property type="entry name" value="Protein kinase-like (PK-like)"/>
    <property type="match status" value="1"/>
</dbReference>
<comment type="catalytic activity">
    <reaction evidence="8">
        <text>L-seryl-[protein] + ATP = O-phospho-L-seryl-[protein] + ADP + H(+)</text>
        <dbReference type="Rhea" id="RHEA:17989"/>
        <dbReference type="Rhea" id="RHEA-COMP:9863"/>
        <dbReference type="Rhea" id="RHEA-COMP:11604"/>
        <dbReference type="ChEBI" id="CHEBI:15378"/>
        <dbReference type="ChEBI" id="CHEBI:29999"/>
        <dbReference type="ChEBI" id="CHEBI:30616"/>
        <dbReference type="ChEBI" id="CHEBI:83421"/>
        <dbReference type="ChEBI" id="CHEBI:456216"/>
        <dbReference type="EC" id="2.7.11.1"/>
    </reaction>
</comment>
<keyword evidence="11" id="KW-1185">Reference proteome</keyword>
<dbReference type="eggNOG" id="KOG1290">
    <property type="taxonomic scope" value="Eukaryota"/>
</dbReference>
<evidence type="ECO:0000256" key="7">
    <source>
        <dbReference type="ARBA" id="ARBA00047899"/>
    </source>
</evidence>
<keyword evidence="2 10" id="KW-0723">Serine/threonine-protein kinase</keyword>
<evidence type="ECO:0000313" key="10">
    <source>
        <dbReference type="EMBL" id="EHY52743.1"/>
    </source>
</evidence>
<keyword evidence="6" id="KW-0067">ATP-binding</keyword>
<dbReference type="GeneID" id="20305591"/>
<keyword evidence="3" id="KW-0808">Transferase</keyword>
<dbReference type="PANTHER" id="PTHR47634">
    <property type="entry name" value="PROTEIN KINASE DOMAIN-CONTAINING PROTEIN-RELATED"/>
    <property type="match status" value="1"/>
</dbReference>
<dbReference type="STRING" id="858893.H6BKV9"/>
<evidence type="ECO:0000313" key="11">
    <source>
        <dbReference type="Proteomes" id="UP000007304"/>
    </source>
</evidence>
<organism evidence="10 11">
    <name type="scientific">Exophiala dermatitidis (strain ATCC 34100 / CBS 525.76 / NIH/UT8656)</name>
    <name type="common">Black yeast</name>
    <name type="synonym">Wangiella dermatitidis</name>
    <dbReference type="NCBI Taxonomy" id="858893"/>
    <lineage>
        <taxon>Eukaryota</taxon>
        <taxon>Fungi</taxon>
        <taxon>Dikarya</taxon>
        <taxon>Ascomycota</taxon>
        <taxon>Pezizomycotina</taxon>
        <taxon>Eurotiomycetes</taxon>
        <taxon>Chaetothyriomycetidae</taxon>
        <taxon>Chaetothyriales</taxon>
        <taxon>Herpotrichiellaceae</taxon>
        <taxon>Exophiala</taxon>
    </lineage>
</organism>
<evidence type="ECO:0000256" key="8">
    <source>
        <dbReference type="ARBA" id="ARBA00048679"/>
    </source>
</evidence>
<dbReference type="Gene3D" id="1.10.510.10">
    <property type="entry name" value="Transferase(Phosphotransferase) domain 1"/>
    <property type="match status" value="1"/>
</dbReference>
<dbReference type="RefSeq" id="XP_009153204.1">
    <property type="nucleotide sequence ID" value="XM_009154956.1"/>
</dbReference>
<evidence type="ECO:0000256" key="3">
    <source>
        <dbReference type="ARBA" id="ARBA00022679"/>
    </source>
</evidence>
<dbReference type="InterPro" id="IPR000719">
    <property type="entry name" value="Prot_kinase_dom"/>
</dbReference>
<feature type="domain" description="Protein kinase" evidence="9">
    <location>
        <begin position="39"/>
        <end position="390"/>
    </location>
</feature>
<dbReference type="InterPro" id="IPR051334">
    <property type="entry name" value="SRPK"/>
</dbReference>
<evidence type="ECO:0000256" key="5">
    <source>
        <dbReference type="ARBA" id="ARBA00022777"/>
    </source>
</evidence>
<accession>H6BKV9</accession>
<dbReference type="EMBL" id="JH226130">
    <property type="protein sequence ID" value="EHY52743.1"/>
    <property type="molecule type" value="Genomic_DNA"/>
</dbReference>
<name>H6BKV9_EXODN</name>
<dbReference type="Proteomes" id="UP000007304">
    <property type="component" value="Unassembled WGS sequence"/>
</dbReference>
<dbReference type="GO" id="GO:0000245">
    <property type="term" value="P:spliceosomal complex assembly"/>
    <property type="evidence" value="ECO:0007669"/>
    <property type="project" value="TreeGrafter"/>
</dbReference>
<dbReference type="EC" id="2.7.11.1" evidence="1"/>
<evidence type="ECO:0000256" key="6">
    <source>
        <dbReference type="ARBA" id="ARBA00022840"/>
    </source>
</evidence>
<keyword evidence="4" id="KW-0547">Nucleotide-binding</keyword>
<dbReference type="SMART" id="SM00220">
    <property type="entry name" value="S_TKc"/>
    <property type="match status" value="1"/>
</dbReference>
<dbReference type="AlphaFoldDB" id="H6BKV9"/>
<evidence type="ECO:0000259" key="9">
    <source>
        <dbReference type="PROSITE" id="PS50011"/>
    </source>
</evidence>
<sequence length="401" mass="45066">MSNAGPAYYCDIESESLERYRPGGYHPVNIDDTFHSGRYRVLQKLGWGGYSTVWLVYDSMLCRLATLKVVVSEISETSNEVRILQRLASVPAKHDGQRHLRKLTDHFFHVGPNGRHQCLVFNVDGVSVPTLVARCGGGTRLPGRLAWQLSKQITLALDCLHSNGIAYGDLYTGNILVSQREAQFSDPGLLRHLGPPVLANIHARPGCQITKSFPRHIVEPATLPIPDLTGQVHATLIDFEQAFLRTDQSLARVRTPLIFRAPETLLDSTWDLRMDIWSLACTIFELVTGQPPFDNFMPAKAPLVLEWIAMFGDVPEEWRKQAKVVVADCKDDIDGGSLSSWLCETYFGSATEAEFAKEDIKRLGDLLTRMMCYLPRDRLSAQDILKHEWFVKNPFAGKNEE</sequence>
<dbReference type="OMA" id="HRYRQGG"/>
<dbReference type="GO" id="GO:0050684">
    <property type="term" value="P:regulation of mRNA processing"/>
    <property type="evidence" value="ECO:0007669"/>
    <property type="project" value="TreeGrafter"/>
</dbReference>
<dbReference type="GO" id="GO:0004674">
    <property type="term" value="F:protein serine/threonine kinase activity"/>
    <property type="evidence" value="ECO:0007669"/>
    <property type="project" value="UniProtKB-KW"/>
</dbReference>
<keyword evidence="5 10" id="KW-0418">Kinase</keyword>
<dbReference type="PANTHER" id="PTHR47634:SF9">
    <property type="entry name" value="PROTEIN KINASE DOMAIN-CONTAINING PROTEIN-RELATED"/>
    <property type="match status" value="1"/>
</dbReference>
<dbReference type="VEuPathDB" id="FungiDB:HMPREF1120_00952"/>
<evidence type="ECO:0000256" key="4">
    <source>
        <dbReference type="ARBA" id="ARBA00022741"/>
    </source>
</evidence>
<dbReference type="PROSITE" id="PS50011">
    <property type="entry name" value="PROTEIN_KINASE_DOM"/>
    <property type="match status" value="1"/>
</dbReference>
<dbReference type="InParanoid" id="H6BKV9"/>
<gene>
    <name evidence="10" type="ORF">HMPREF1120_00952</name>
</gene>
<evidence type="ECO:0000256" key="1">
    <source>
        <dbReference type="ARBA" id="ARBA00012513"/>
    </source>
</evidence>
<dbReference type="GO" id="GO:0005524">
    <property type="term" value="F:ATP binding"/>
    <property type="evidence" value="ECO:0007669"/>
    <property type="project" value="UniProtKB-KW"/>
</dbReference>
<dbReference type="Pfam" id="PF00069">
    <property type="entry name" value="Pkinase"/>
    <property type="match status" value="2"/>
</dbReference>
<dbReference type="HOGENOM" id="CLU_000288_81_2_1"/>
<dbReference type="InterPro" id="IPR011009">
    <property type="entry name" value="Kinase-like_dom_sf"/>
</dbReference>